<dbReference type="Proteomes" id="UP000694557">
    <property type="component" value="Unassembled WGS sequence"/>
</dbReference>
<evidence type="ECO:0000313" key="8">
    <source>
        <dbReference type="Proteomes" id="UP000694557"/>
    </source>
</evidence>
<evidence type="ECO:0000256" key="5">
    <source>
        <dbReference type="PROSITE-ProRule" id="PRU00302"/>
    </source>
</evidence>
<reference evidence="7" key="1">
    <citation type="submission" date="2025-08" db="UniProtKB">
        <authorList>
            <consortium name="Ensembl"/>
        </authorList>
    </citation>
    <scope>IDENTIFICATION</scope>
</reference>
<evidence type="ECO:0000313" key="7">
    <source>
        <dbReference type="Ensembl" id="ENSOKIP00005103817.1"/>
    </source>
</evidence>
<dbReference type="PANTHER" id="PTHR45785">
    <property type="entry name" value="COMPLEMENT FACTOR H-RELATED"/>
    <property type="match status" value="1"/>
</dbReference>
<proteinExistence type="predicted"/>
<protein>
    <recommendedName>
        <fullName evidence="6">Sushi domain-containing protein</fullName>
    </recommendedName>
</protein>
<dbReference type="Ensembl" id="ENSOKIT00005111278.1">
    <property type="protein sequence ID" value="ENSOKIP00005103817.1"/>
    <property type="gene ID" value="ENSOKIG00005045669.1"/>
</dbReference>
<keyword evidence="8" id="KW-1185">Reference proteome</keyword>
<evidence type="ECO:0000256" key="4">
    <source>
        <dbReference type="ARBA" id="ARBA00023157"/>
    </source>
</evidence>
<keyword evidence="4 5" id="KW-1015">Disulfide bond</keyword>
<feature type="domain" description="Sushi" evidence="6">
    <location>
        <begin position="89"/>
        <end position="147"/>
    </location>
</feature>
<dbReference type="SUPFAM" id="SSF57535">
    <property type="entry name" value="Complement control module/SCR domain"/>
    <property type="match status" value="3"/>
</dbReference>
<dbReference type="AlphaFoldDB" id="A0A8C7N681"/>
<dbReference type="GeneTree" id="ENSGT00940000154967"/>
<feature type="disulfide bond" evidence="5">
    <location>
        <begin position="91"/>
        <end position="134"/>
    </location>
</feature>
<dbReference type="SMART" id="SM00032">
    <property type="entry name" value="CCP"/>
    <property type="match status" value="3"/>
</dbReference>
<dbReference type="InterPro" id="IPR051503">
    <property type="entry name" value="ComplSys_Reg/VirEntry_Med"/>
</dbReference>
<dbReference type="InterPro" id="IPR035976">
    <property type="entry name" value="Sushi/SCR/CCP_sf"/>
</dbReference>
<evidence type="ECO:0000256" key="3">
    <source>
        <dbReference type="ARBA" id="ARBA00022729"/>
    </source>
</evidence>
<feature type="domain" description="Sushi" evidence="6">
    <location>
        <begin position="19"/>
        <end position="78"/>
    </location>
</feature>
<reference evidence="7" key="2">
    <citation type="submission" date="2025-09" db="UniProtKB">
        <authorList>
            <consortium name="Ensembl"/>
        </authorList>
    </citation>
    <scope>IDENTIFICATION</scope>
</reference>
<accession>A0A8C7N681</accession>
<dbReference type="CDD" id="cd00033">
    <property type="entry name" value="CCP"/>
    <property type="match status" value="3"/>
</dbReference>
<comment type="subcellular location">
    <subcellularLocation>
        <location evidence="1">Virion</location>
    </subcellularLocation>
</comment>
<name>A0A8C7N681_ONCKI</name>
<evidence type="ECO:0000259" key="6">
    <source>
        <dbReference type="PROSITE" id="PS50923"/>
    </source>
</evidence>
<sequence length="250" mass="28523">MMHNNKCIFCHFPAQESGKGCQRPQLDNGFVDPEQNMYQDGMTLTYACDKGLKTPMEGWWGMITCENGRWSDTPRCTAKGLMKEGMLVRSCDAPPQVNHATVVQQYHNNFSNGSKVVYKCKRSYIMEGKADVVCLLGEWTSAPTCSEDRIFDRCGEKPTVDNGDFISDSDRNRMALTFTCINYYKLVGPEQVMCYNDQRWSELPICKVTDSWQRPFVADVQCQNGQVAIGRCACMYDELHTTQRNRLYST</sequence>
<dbReference type="Pfam" id="PF00084">
    <property type="entry name" value="Sushi"/>
    <property type="match status" value="3"/>
</dbReference>
<dbReference type="PROSITE" id="PS50923">
    <property type="entry name" value="SUSHI"/>
    <property type="match status" value="3"/>
</dbReference>
<evidence type="ECO:0000256" key="1">
    <source>
        <dbReference type="ARBA" id="ARBA00004328"/>
    </source>
</evidence>
<feature type="domain" description="Sushi" evidence="6">
    <location>
        <begin position="152"/>
        <end position="208"/>
    </location>
</feature>
<dbReference type="Gene3D" id="2.10.70.10">
    <property type="entry name" value="Complement Module, domain 1"/>
    <property type="match status" value="3"/>
</dbReference>
<dbReference type="PANTHER" id="PTHR45785:SF2">
    <property type="entry name" value="COMPLEMENT FACTOR H-RELATED"/>
    <property type="match status" value="1"/>
</dbReference>
<keyword evidence="3" id="KW-0732">Signal</keyword>
<keyword evidence="2 5" id="KW-0768">Sushi</keyword>
<evidence type="ECO:0000256" key="2">
    <source>
        <dbReference type="ARBA" id="ARBA00022659"/>
    </source>
</evidence>
<organism evidence="7 8">
    <name type="scientific">Oncorhynchus kisutch</name>
    <name type="common">Coho salmon</name>
    <name type="synonym">Salmo kisutch</name>
    <dbReference type="NCBI Taxonomy" id="8019"/>
    <lineage>
        <taxon>Eukaryota</taxon>
        <taxon>Metazoa</taxon>
        <taxon>Chordata</taxon>
        <taxon>Craniata</taxon>
        <taxon>Vertebrata</taxon>
        <taxon>Euteleostomi</taxon>
        <taxon>Actinopterygii</taxon>
        <taxon>Neopterygii</taxon>
        <taxon>Teleostei</taxon>
        <taxon>Protacanthopterygii</taxon>
        <taxon>Salmoniformes</taxon>
        <taxon>Salmonidae</taxon>
        <taxon>Salmoninae</taxon>
        <taxon>Oncorhynchus</taxon>
    </lineage>
</organism>
<dbReference type="InterPro" id="IPR000436">
    <property type="entry name" value="Sushi_SCR_CCP_dom"/>
</dbReference>
<comment type="caution">
    <text evidence="5">Lacks conserved residue(s) required for the propagation of feature annotation.</text>
</comment>